<keyword evidence="2" id="KW-1185">Reference proteome</keyword>
<dbReference type="Proteomes" id="UP000821865">
    <property type="component" value="Chromosome 8"/>
</dbReference>
<reference evidence="1" key="1">
    <citation type="submission" date="2020-05" db="EMBL/GenBank/DDBJ databases">
        <title>Large-scale comparative analyses of tick genomes elucidate their genetic diversity and vector capacities.</title>
        <authorList>
            <person name="Jia N."/>
            <person name="Wang J."/>
            <person name="Shi W."/>
            <person name="Du L."/>
            <person name="Sun Y."/>
            <person name="Zhan W."/>
            <person name="Jiang J."/>
            <person name="Wang Q."/>
            <person name="Zhang B."/>
            <person name="Ji P."/>
            <person name="Sakyi L.B."/>
            <person name="Cui X."/>
            <person name="Yuan T."/>
            <person name="Jiang B."/>
            <person name="Yang W."/>
            <person name="Lam T.T.-Y."/>
            <person name="Chang Q."/>
            <person name="Ding S."/>
            <person name="Wang X."/>
            <person name="Zhu J."/>
            <person name="Ruan X."/>
            <person name="Zhao L."/>
            <person name="Wei J."/>
            <person name="Que T."/>
            <person name="Du C."/>
            <person name="Cheng J."/>
            <person name="Dai P."/>
            <person name="Han X."/>
            <person name="Huang E."/>
            <person name="Gao Y."/>
            <person name="Liu J."/>
            <person name="Shao H."/>
            <person name="Ye R."/>
            <person name="Li L."/>
            <person name="Wei W."/>
            <person name="Wang X."/>
            <person name="Wang C."/>
            <person name="Yang T."/>
            <person name="Huo Q."/>
            <person name="Li W."/>
            <person name="Guo W."/>
            <person name="Chen H."/>
            <person name="Zhou L."/>
            <person name="Ni X."/>
            <person name="Tian J."/>
            <person name="Zhou Y."/>
            <person name="Sheng Y."/>
            <person name="Liu T."/>
            <person name="Pan Y."/>
            <person name="Xia L."/>
            <person name="Li J."/>
            <person name="Zhao F."/>
            <person name="Cao W."/>
        </authorList>
    </citation>
    <scope>NUCLEOTIDE SEQUENCE</scope>
    <source>
        <strain evidence="1">Dsil-2018</strain>
    </source>
</reference>
<sequence length="126" mass="14156">MGQCFAPRCKSDYKTCTEKVSLFAPPREADRLKIWRHAIPRKDRVLQSTDYMCARSTSSRELKRFFALRAGAEKLKPHIENNVLYSPHAKVNVPVCSIYAAVKAFLSASGSKLAAVRAHAYHFSAL</sequence>
<organism evidence="1 2">
    <name type="scientific">Dermacentor silvarum</name>
    <name type="common">Tick</name>
    <dbReference type="NCBI Taxonomy" id="543639"/>
    <lineage>
        <taxon>Eukaryota</taxon>
        <taxon>Metazoa</taxon>
        <taxon>Ecdysozoa</taxon>
        <taxon>Arthropoda</taxon>
        <taxon>Chelicerata</taxon>
        <taxon>Arachnida</taxon>
        <taxon>Acari</taxon>
        <taxon>Parasitiformes</taxon>
        <taxon>Ixodida</taxon>
        <taxon>Ixodoidea</taxon>
        <taxon>Ixodidae</taxon>
        <taxon>Rhipicephalinae</taxon>
        <taxon>Dermacentor</taxon>
    </lineage>
</organism>
<accession>A0ACB8C7Y5</accession>
<protein>
    <submittedName>
        <fullName evidence="1">Uncharacterized protein</fullName>
    </submittedName>
</protein>
<evidence type="ECO:0000313" key="2">
    <source>
        <dbReference type="Proteomes" id="UP000821865"/>
    </source>
</evidence>
<name>A0ACB8C7Y5_DERSI</name>
<proteinExistence type="predicted"/>
<comment type="caution">
    <text evidence="1">The sequence shown here is derived from an EMBL/GenBank/DDBJ whole genome shotgun (WGS) entry which is preliminary data.</text>
</comment>
<dbReference type="EMBL" id="CM023477">
    <property type="protein sequence ID" value="KAH7936994.1"/>
    <property type="molecule type" value="Genomic_DNA"/>
</dbReference>
<gene>
    <name evidence="1" type="ORF">HPB49_006997</name>
</gene>
<evidence type="ECO:0000313" key="1">
    <source>
        <dbReference type="EMBL" id="KAH7936994.1"/>
    </source>
</evidence>